<evidence type="ECO:0000259" key="6">
    <source>
        <dbReference type="Pfam" id="PF05182"/>
    </source>
</evidence>
<dbReference type="Pfam" id="PF05182">
    <property type="entry name" value="Fip1"/>
    <property type="match status" value="1"/>
</dbReference>
<protein>
    <submittedName>
        <fullName evidence="7">Pre-mRNA 3'-end-processing factor FIP1</fullName>
    </submittedName>
</protein>
<keyword evidence="4" id="KW-0539">Nucleus</keyword>
<evidence type="ECO:0000256" key="4">
    <source>
        <dbReference type="ARBA" id="ARBA00023242"/>
    </source>
</evidence>
<comment type="subcellular location">
    <subcellularLocation>
        <location evidence="1">Nucleus</location>
    </subcellularLocation>
</comment>
<feature type="compositionally biased region" description="Acidic residues" evidence="5">
    <location>
        <begin position="1"/>
        <end position="10"/>
    </location>
</feature>
<feature type="region of interest" description="Disordered" evidence="5">
    <location>
        <begin position="1073"/>
        <end position="1116"/>
    </location>
</feature>
<dbReference type="InterPro" id="IPR044976">
    <property type="entry name" value="FIPS5/FIPS3-like"/>
</dbReference>
<feature type="compositionally biased region" description="Basic and acidic residues" evidence="5">
    <location>
        <begin position="1073"/>
        <end position="1104"/>
    </location>
</feature>
<dbReference type="GO" id="GO:0006397">
    <property type="term" value="P:mRNA processing"/>
    <property type="evidence" value="ECO:0007669"/>
    <property type="project" value="UniProtKB-KW"/>
</dbReference>
<dbReference type="PANTHER" id="PTHR36884:SF4">
    <property type="entry name" value="FIP1[III]-LIKE PROTEIN"/>
    <property type="match status" value="1"/>
</dbReference>
<feature type="compositionally biased region" description="Basic and acidic residues" evidence="5">
    <location>
        <begin position="393"/>
        <end position="406"/>
    </location>
</feature>
<name>A0A0B2PUP5_GLYSO</name>
<dbReference type="Proteomes" id="UP000053555">
    <property type="component" value="Unassembled WGS sequence"/>
</dbReference>
<dbReference type="InterPro" id="IPR007854">
    <property type="entry name" value="Fip1_dom"/>
</dbReference>
<feature type="region of interest" description="Disordered" evidence="5">
    <location>
        <begin position="1"/>
        <end position="107"/>
    </location>
</feature>
<evidence type="ECO:0000256" key="1">
    <source>
        <dbReference type="ARBA" id="ARBA00004123"/>
    </source>
</evidence>
<gene>
    <name evidence="7" type="ORF">glysoja_029404</name>
</gene>
<evidence type="ECO:0000256" key="3">
    <source>
        <dbReference type="ARBA" id="ARBA00022664"/>
    </source>
</evidence>
<feature type="region of interest" description="Disordered" evidence="5">
    <location>
        <begin position="371"/>
        <end position="422"/>
    </location>
</feature>
<feature type="compositionally biased region" description="Acidic residues" evidence="5">
    <location>
        <begin position="24"/>
        <end position="37"/>
    </location>
</feature>
<feature type="region of interest" description="Disordered" evidence="5">
    <location>
        <begin position="328"/>
        <end position="349"/>
    </location>
</feature>
<reference evidence="7" key="1">
    <citation type="submission" date="2014-07" db="EMBL/GenBank/DDBJ databases">
        <title>Identification of a novel salt tolerance gene in wild soybean by whole-genome sequencing.</title>
        <authorList>
            <person name="Lam H.-M."/>
            <person name="Qi X."/>
            <person name="Li M.-W."/>
            <person name="Liu X."/>
            <person name="Xie M."/>
            <person name="Ni M."/>
            <person name="Xu X."/>
        </authorList>
    </citation>
    <scope>NUCLEOTIDE SEQUENCE [LARGE SCALE GENOMIC DNA]</scope>
    <source>
        <tissue evidence="7">Root</tissue>
    </source>
</reference>
<feature type="compositionally biased region" description="Basic and acidic residues" evidence="5">
    <location>
        <begin position="984"/>
        <end position="998"/>
    </location>
</feature>
<dbReference type="PANTHER" id="PTHR36884">
    <property type="entry name" value="FIP1[III]-LIKE PROTEIN"/>
    <property type="match status" value="1"/>
</dbReference>
<accession>A0A0B2PUP5</accession>
<feature type="compositionally biased region" description="Acidic residues" evidence="5">
    <location>
        <begin position="51"/>
        <end position="69"/>
    </location>
</feature>
<comment type="similarity">
    <text evidence="2">Belongs to the FIP1 family.</text>
</comment>
<dbReference type="GO" id="GO:0005634">
    <property type="term" value="C:nucleus"/>
    <property type="evidence" value="ECO:0007669"/>
    <property type="project" value="UniProtKB-SubCell"/>
</dbReference>
<evidence type="ECO:0000256" key="2">
    <source>
        <dbReference type="ARBA" id="ARBA00007459"/>
    </source>
</evidence>
<dbReference type="EMBL" id="KN662943">
    <property type="protein sequence ID" value="KHN12870.1"/>
    <property type="molecule type" value="Genomic_DNA"/>
</dbReference>
<evidence type="ECO:0000256" key="5">
    <source>
        <dbReference type="SAM" id="MobiDB-lite"/>
    </source>
</evidence>
<keyword evidence="3" id="KW-0507">mRNA processing</keyword>
<feature type="domain" description="Pre-mRNA polyadenylation factor Fip1" evidence="6">
    <location>
        <begin position="181"/>
        <end position="218"/>
    </location>
</feature>
<feature type="region of interest" description="Disordered" evidence="5">
    <location>
        <begin position="966"/>
        <end position="1015"/>
    </location>
</feature>
<organism evidence="7">
    <name type="scientific">Glycine soja</name>
    <name type="common">Wild soybean</name>
    <dbReference type="NCBI Taxonomy" id="3848"/>
    <lineage>
        <taxon>Eukaryota</taxon>
        <taxon>Viridiplantae</taxon>
        <taxon>Streptophyta</taxon>
        <taxon>Embryophyta</taxon>
        <taxon>Tracheophyta</taxon>
        <taxon>Spermatophyta</taxon>
        <taxon>Magnoliopsida</taxon>
        <taxon>eudicotyledons</taxon>
        <taxon>Gunneridae</taxon>
        <taxon>Pentapetalae</taxon>
        <taxon>rosids</taxon>
        <taxon>fabids</taxon>
        <taxon>Fabales</taxon>
        <taxon>Fabaceae</taxon>
        <taxon>Papilionoideae</taxon>
        <taxon>50 kb inversion clade</taxon>
        <taxon>NPAAA clade</taxon>
        <taxon>indigoferoid/millettioid clade</taxon>
        <taxon>Phaseoleae</taxon>
        <taxon>Glycine</taxon>
        <taxon>Glycine subgen. Soja</taxon>
    </lineage>
</organism>
<proteinExistence type="inferred from homology"/>
<evidence type="ECO:0000313" key="7">
    <source>
        <dbReference type="EMBL" id="KHN12870.1"/>
    </source>
</evidence>
<sequence length="1116" mass="127153">MEGLDDDDFGELYTVDIEVPNAIPEEEEEEEEEDEIDVNSNIVNLDKDMDSETVNDDCAAESDSSDDDDGLKIVLNDEDIPVGADARDEGNGDNGDDNNGSRFFHPKTGRSRGLAILNNMKANASMGMASYISSLNKGRRNGDACIQNLALSSSRVCLAANPMAVQCGYGSALPWYWGIFDVNTDTLTEKLWKVPGVDITDYFNFGFNESTWKLYCSSLVDAGIIYLSIPLASCTGISATEQLWRTSLQTGISVDDAANWNQEVMREQTDQVVSGNAFFPSSDCGLPKGRAIQVEDSMVERQPSIDVRRPRNRDFNVIEIKLLDSSDDCSGSGNSTVMNASLEGESMAGNKRSVLNSSGELNEMLSEDQLEDVKKAEDSSLHRRSGPIPGVDGDEHRDQADQHSEDTAEVPEGETKAEEGGGIDACSSYPCWIESELSLGDQEHSLTSYTDSDSEAMDNSVQVDNDKSFSPLKRKSLNCVTDMKESLPLCWKNSKNNSINKKAVSAAYNSRTRGQFRKEWRHRSGGYEPSSYDMNKHTENDNDVSILKSSARNLSLLARRPVDYGRHKDRLQVFGSHKIRDLSCNRETKQSYYYGDEKVVDELVACRSKYYHEDQESLRENTNRHDRKNGDVEDYFFEPGPRFADSEDRERDWYHLGCEYSSDNLSPCSYRESRKFPPKHSSFPDEERYTQRKRMDGKSHFIDRNCIDDFDECEFKFLNKSYRMSTIAERELEFLDNYREEQFPHIDRDWRRSVCRGRHYDSPPLVLNNLCSGIMEVEDNCQKYTHCQTSSFKYRRQSYTDSAKNYAYGERVNGNFGGLGRDKHARDNRGSNWLCGYTDTAEDEDFPIYPVKKYQFYRSPSKFLNWTEDEIIYRHHETHATSLFAKVQSDDLPLQRHQLSMPIRDSEKYFKGSSKIMCRSKGGQALLRCRKSVDLIHGEGKSQVRSSRVLCNGRLENANQRIAKKRRRAAVGFDESNKNASKFDTPKHKSNQESKKWVQDLQDQAQKESSEIEEGQFVAEEPYMEEASEGPAVTDGVNKKRMSQNENSSEQCIGGYDSQRILDSLAKMEKRRERFKQPMTMKKEAEESLKLNDDSIVDKGEMKQHRPARKRRWVGN</sequence>
<feature type="compositionally biased region" description="Basic and acidic residues" evidence="5">
    <location>
        <begin position="371"/>
        <end position="381"/>
    </location>
</feature>
<feature type="compositionally biased region" description="Basic residues" evidence="5">
    <location>
        <begin position="1105"/>
        <end position="1116"/>
    </location>
</feature>
<dbReference type="AlphaFoldDB" id="A0A0B2PUP5"/>